<dbReference type="Pfam" id="PF13028">
    <property type="entry name" value="DUF3889"/>
    <property type="match status" value="1"/>
</dbReference>
<organism evidence="1 2">
    <name type="scientific">Sporosarcina contaminans</name>
    <dbReference type="NCBI Taxonomy" id="633403"/>
    <lineage>
        <taxon>Bacteria</taxon>
        <taxon>Bacillati</taxon>
        <taxon>Bacillota</taxon>
        <taxon>Bacilli</taxon>
        <taxon>Bacillales</taxon>
        <taxon>Caryophanaceae</taxon>
        <taxon>Sporosarcina</taxon>
    </lineage>
</organism>
<comment type="caution">
    <text evidence="1">The sequence shown here is derived from an EMBL/GenBank/DDBJ whole genome shotgun (WGS) entry which is preliminary data.</text>
</comment>
<proteinExistence type="predicted"/>
<dbReference type="EMBL" id="JBHTLT010000020">
    <property type="protein sequence ID" value="MFD1204311.1"/>
    <property type="molecule type" value="Genomic_DNA"/>
</dbReference>
<reference evidence="2" key="1">
    <citation type="journal article" date="2019" name="Int. J. Syst. Evol. Microbiol.">
        <title>The Global Catalogue of Microorganisms (GCM) 10K type strain sequencing project: providing services to taxonomists for standard genome sequencing and annotation.</title>
        <authorList>
            <consortium name="The Broad Institute Genomics Platform"/>
            <consortium name="The Broad Institute Genome Sequencing Center for Infectious Disease"/>
            <person name="Wu L."/>
            <person name="Ma J."/>
        </authorList>
    </citation>
    <scope>NUCLEOTIDE SEQUENCE [LARGE SCALE GENOMIC DNA]</scope>
    <source>
        <strain evidence="2">CCUG 53915</strain>
    </source>
</reference>
<keyword evidence="2" id="KW-1185">Reference proteome</keyword>
<sequence>MRKELFIAFAITATAHSVHSILLPNVSAQQQIPSYAKWSQIAIKETALKYPNANVIDYLHIGKVVHDGMTIEKFKLWLKEGNREFGMIVNVKYLTETEQLVDIEFQETTR</sequence>
<dbReference type="InterPro" id="IPR024987">
    <property type="entry name" value="DUF3889"/>
</dbReference>
<evidence type="ECO:0000313" key="1">
    <source>
        <dbReference type="EMBL" id="MFD1204311.1"/>
    </source>
</evidence>
<dbReference type="Proteomes" id="UP001597231">
    <property type="component" value="Unassembled WGS sequence"/>
</dbReference>
<dbReference type="Gene3D" id="3.10.450.390">
    <property type="entry name" value="Protein of unknown function DUF3889"/>
    <property type="match status" value="1"/>
</dbReference>
<protein>
    <submittedName>
        <fullName evidence="1">DUF3889 domain-containing protein</fullName>
    </submittedName>
</protein>
<gene>
    <name evidence="1" type="ORF">ACFQ38_04105</name>
</gene>
<name>A0ABW3TU67_9BACL</name>
<dbReference type="RefSeq" id="WP_336823938.1">
    <property type="nucleotide sequence ID" value="NZ_JBHTLT010000020.1"/>
</dbReference>
<evidence type="ECO:0000313" key="2">
    <source>
        <dbReference type="Proteomes" id="UP001597231"/>
    </source>
</evidence>
<accession>A0ABW3TU67</accession>